<dbReference type="InterPro" id="IPR011527">
    <property type="entry name" value="ABC1_TM_dom"/>
</dbReference>
<protein>
    <submittedName>
        <fullName evidence="15">ABC transporter ATP-binding protein</fullName>
    </submittedName>
</protein>
<feature type="compositionally biased region" description="Pro residues" evidence="11">
    <location>
        <begin position="603"/>
        <end position="618"/>
    </location>
</feature>
<evidence type="ECO:0000256" key="5">
    <source>
        <dbReference type="ARBA" id="ARBA00022692"/>
    </source>
</evidence>
<dbReference type="InterPro" id="IPR039421">
    <property type="entry name" value="Type_1_exporter"/>
</dbReference>
<reference evidence="16" key="1">
    <citation type="submission" date="2023-07" db="EMBL/GenBank/DDBJ databases">
        <title>30 novel species of actinomycetes from the DSMZ collection.</title>
        <authorList>
            <person name="Nouioui I."/>
        </authorList>
    </citation>
    <scope>NUCLEOTIDE SEQUENCE [LARGE SCALE GENOMIC DNA]</scope>
    <source>
        <strain evidence="16">DSM 41982</strain>
    </source>
</reference>
<evidence type="ECO:0000256" key="9">
    <source>
        <dbReference type="ARBA" id="ARBA00023136"/>
    </source>
</evidence>
<organism evidence="15 16">
    <name type="scientific">Streptomyces evansiae</name>
    <dbReference type="NCBI Taxonomy" id="3075535"/>
    <lineage>
        <taxon>Bacteria</taxon>
        <taxon>Bacillati</taxon>
        <taxon>Actinomycetota</taxon>
        <taxon>Actinomycetes</taxon>
        <taxon>Kitasatosporales</taxon>
        <taxon>Streptomycetaceae</taxon>
        <taxon>Streptomyces</taxon>
    </lineage>
</organism>
<dbReference type="InterPro" id="IPR036640">
    <property type="entry name" value="ABC1_TM_sf"/>
</dbReference>
<dbReference type="GO" id="GO:0055085">
    <property type="term" value="P:transmembrane transport"/>
    <property type="evidence" value="ECO:0007669"/>
    <property type="project" value="UniProtKB-ARBA"/>
</dbReference>
<evidence type="ECO:0000256" key="2">
    <source>
        <dbReference type="ARBA" id="ARBA00022448"/>
    </source>
</evidence>
<evidence type="ECO:0000256" key="4">
    <source>
        <dbReference type="ARBA" id="ARBA00022519"/>
    </source>
</evidence>
<evidence type="ECO:0000259" key="13">
    <source>
        <dbReference type="PROSITE" id="PS50893"/>
    </source>
</evidence>
<keyword evidence="7 15" id="KW-0067">ATP-binding</keyword>
<dbReference type="Proteomes" id="UP001183607">
    <property type="component" value="Unassembled WGS sequence"/>
</dbReference>
<feature type="transmembrane region" description="Helical" evidence="12">
    <location>
        <begin position="253"/>
        <end position="276"/>
    </location>
</feature>
<feature type="domain" description="ABC transmembrane type-1" evidence="14">
    <location>
        <begin position="27"/>
        <end position="311"/>
    </location>
</feature>
<evidence type="ECO:0000256" key="7">
    <source>
        <dbReference type="ARBA" id="ARBA00022840"/>
    </source>
</evidence>
<sequence>MTPPPPPRNVSPASALALPAPVRRRLLVAVALQACAAATGVVPLLAIARLAARLTGDGRAGADVWPWVSLACASGVAALALAFAAGLLAHQADNDLQLFLRRRLADHVGRLPLGTITHRRDEIESAVRDDVHALHALVAHTLLDVTALLVAPLVAFGVLAAADWRLALLALLPPLAGALLFRRAMAGAKARMAEFGAALGRVSAAAAEYAQGIAVVRAFGRARTAHERLLTATDAFAAFFTSWVRSTLVPSTAALLVVSPALVLLLLLAAGAPLLVSGNLSGASLLAFVLLGPALAAPLGVVGTRVQQIRGGQAAATRVSALLATPALPAPARPALPAGAHVSFRDVSFSYDGERDVLAGVDLDLAPGTVTALVGPSGAGKSTLAALLARFHDVTGGAVTIGGADVRDIPPAALYRSVGFVLQDVRLLRASVADNIRLGRPSATDEEVERAARAAHAHEMITALPHGYATEVGTLARFSGGEAQRVSIARALLADAPVLVLDEATAYADPYTEALVQDALSTLAAGRTVLVVAHRLTSVTDADRIVVLDEGRIAESGRHAGLLAAGGRYARLWHARAEETAPDEAAAPAGDAASGTGADPTPGASPPPGPDTPLPRPTGPRKVKRP</sequence>
<dbReference type="PANTHER" id="PTHR24221">
    <property type="entry name" value="ATP-BINDING CASSETTE SUB-FAMILY B"/>
    <property type="match status" value="1"/>
</dbReference>
<dbReference type="AlphaFoldDB" id="A0ABD5EBD0"/>
<dbReference type="InterPro" id="IPR006311">
    <property type="entry name" value="TAT_signal"/>
</dbReference>
<dbReference type="InterPro" id="IPR003439">
    <property type="entry name" value="ABC_transporter-like_ATP-bd"/>
</dbReference>
<feature type="region of interest" description="Disordered" evidence="11">
    <location>
        <begin position="579"/>
        <end position="626"/>
    </location>
</feature>
<dbReference type="InterPro" id="IPR003593">
    <property type="entry name" value="AAA+_ATPase"/>
</dbReference>
<proteinExistence type="inferred from homology"/>
<accession>A0ABD5EBD0</accession>
<dbReference type="RefSeq" id="WP_311677552.1">
    <property type="nucleotide sequence ID" value="NZ_JAVRER010000052.1"/>
</dbReference>
<dbReference type="PROSITE" id="PS50893">
    <property type="entry name" value="ABC_TRANSPORTER_2"/>
    <property type="match status" value="1"/>
</dbReference>
<dbReference type="EMBL" id="JAVRER010000052">
    <property type="protein sequence ID" value="MDT0418741.1"/>
    <property type="molecule type" value="Genomic_DNA"/>
</dbReference>
<evidence type="ECO:0000256" key="10">
    <source>
        <dbReference type="ARBA" id="ARBA00023455"/>
    </source>
</evidence>
<dbReference type="SMART" id="SM00382">
    <property type="entry name" value="AAA"/>
    <property type="match status" value="1"/>
</dbReference>
<keyword evidence="8 12" id="KW-1133">Transmembrane helix</keyword>
<evidence type="ECO:0000256" key="8">
    <source>
        <dbReference type="ARBA" id="ARBA00022989"/>
    </source>
</evidence>
<dbReference type="GO" id="GO:0005524">
    <property type="term" value="F:ATP binding"/>
    <property type="evidence" value="ECO:0007669"/>
    <property type="project" value="UniProtKB-KW"/>
</dbReference>
<feature type="transmembrane region" description="Helical" evidence="12">
    <location>
        <begin position="164"/>
        <end position="181"/>
    </location>
</feature>
<feature type="transmembrane region" description="Helical" evidence="12">
    <location>
        <begin position="26"/>
        <end position="52"/>
    </location>
</feature>
<dbReference type="PROSITE" id="PS50929">
    <property type="entry name" value="ABC_TM1F"/>
    <property type="match status" value="1"/>
</dbReference>
<feature type="transmembrane region" description="Helical" evidence="12">
    <location>
        <begin position="64"/>
        <end position="89"/>
    </location>
</feature>
<comment type="subcellular location">
    <subcellularLocation>
        <location evidence="1">Cell inner membrane</location>
        <topology evidence="1">Multi-pass membrane protein</topology>
    </subcellularLocation>
</comment>
<dbReference type="PANTHER" id="PTHR24221:SF654">
    <property type="entry name" value="ATP-BINDING CASSETTE SUB-FAMILY B MEMBER 6"/>
    <property type="match status" value="1"/>
</dbReference>
<keyword evidence="4" id="KW-0997">Cell inner membrane</keyword>
<dbReference type="SUPFAM" id="SSF90123">
    <property type="entry name" value="ABC transporter transmembrane region"/>
    <property type="match status" value="1"/>
</dbReference>
<keyword evidence="3" id="KW-1003">Cell membrane</keyword>
<evidence type="ECO:0000259" key="14">
    <source>
        <dbReference type="PROSITE" id="PS50929"/>
    </source>
</evidence>
<keyword evidence="9 12" id="KW-0472">Membrane</keyword>
<feature type="transmembrane region" description="Helical" evidence="12">
    <location>
        <begin position="137"/>
        <end position="158"/>
    </location>
</feature>
<dbReference type="Pfam" id="PF00005">
    <property type="entry name" value="ABC_tran"/>
    <property type="match status" value="1"/>
</dbReference>
<evidence type="ECO:0000256" key="1">
    <source>
        <dbReference type="ARBA" id="ARBA00004429"/>
    </source>
</evidence>
<dbReference type="InterPro" id="IPR027417">
    <property type="entry name" value="P-loop_NTPase"/>
</dbReference>
<keyword evidence="5 12" id="KW-0812">Transmembrane</keyword>
<feature type="transmembrane region" description="Helical" evidence="12">
    <location>
        <begin position="282"/>
        <end position="302"/>
    </location>
</feature>
<dbReference type="PROSITE" id="PS00211">
    <property type="entry name" value="ABC_TRANSPORTER_1"/>
    <property type="match status" value="1"/>
</dbReference>
<comment type="caution">
    <text evidence="15">The sequence shown here is derived from an EMBL/GenBank/DDBJ whole genome shotgun (WGS) entry which is preliminary data.</text>
</comment>
<dbReference type="Pfam" id="PF00664">
    <property type="entry name" value="ABC_membrane"/>
    <property type="match status" value="1"/>
</dbReference>
<name>A0ABD5EBD0_9ACTN</name>
<feature type="domain" description="ABC transporter" evidence="13">
    <location>
        <begin position="342"/>
        <end position="575"/>
    </location>
</feature>
<dbReference type="InterPro" id="IPR017871">
    <property type="entry name" value="ABC_transporter-like_CS"/>
</dbReference>
<evidence type="ECO:0000313" key="15">
    <source>
        <dbReference type="EMBL" id="MDT0418741.1"/>
    </source>
</evidence>
<feature type="compositionally biased region" description="Low complexity" evidence="11">
    <location>
        <begin position="583"/>
        <end position="602"/>
    </location>
</feature>
<comment type="similarity">
    <text evidence="10">Belongs to the ABC transporter superfamily. Siderophore-Fe(3+) uptake transporter (SIUT) (TC 3.A.1.21) family.</text>
</comment>
<dbReference type="Gene3D" id="3.40.50.300">
    <property type="entry name" value="P-loop containing nucleotide triphosphate hydrolases"/>
    <property type="match status" value="1"/>
</dbReference>
<dbReference type="PROSITE" id="PS51318">
    <property type="entry name" value="TAT"/>
    <property type="match status" value="1"/>
</dbReference>
<dbReference type="FunFam" id="3.40.50.300:FF:000221">
    <property type="entry name" value="Multidrug ABC transporter ATP-binding protein"/>
    <property type="match status" value="1"/>
</dbReference>
<dbReference type="SUPFAM" id="SSF52540">
    <property type="entry name" value="P-loop containing nucleoside triphosphate hydrolases"/>
    <property type="match status" value="1"/>
</dbReference>
<gene>
    <name evidence="15" type="ORF">RM574_24995</name>
</gene>
<dbReference type="GO" id="GO:0005886">
    <property type="term" value="C:plasma membrane"/>
    <property type="evidence" value="ECO:0007669"/>
    <property type="project" value="UniProtKB-SubCell"/>
</dbReference>
<keyword evidence="2" id="KW-0813">Transport</keyword>
<evidence type="ECO:0000256" key="3">
    <source>
        <dbReference type="ARBA" id="ARBA00022475"/>
    </source>
</evidence>
<evidence type="ECO:0000256" key="6">
    <source>
        <dbReference type="ARBA" id="ARBA00022741"/>
    </source>
</evidence>
<keyword evidence="6" id="KW-0547">Nucleotide-binding</keyword>
<evidence type="ECO:0000256" key="12">
    <source>
        <dbReference type="SAM" id="Phobius"/>
    </source>
</evidence>
<evidence type="ECO:0000256" key="11">
    <source>
        <dbReference type="SAM" id="MobiDB-lite"/>
    </source>
</evidence>
<evidence type="ECO:0000313" key="16">
    <source>
        <dbReference type="Proteomes" id="UP001183607"/>
    </source>
</evidence>
<dbReference type="Gene3D" id="1.20.1560.10">
    <property type="entry name" value="ABC transporter type 1, transmembrane domain"/>
    <property type="match status" value="1"/>
</dbReference>